<dbReference type="InterPro" id="IPR050279">
    <property type="entry name" value="Plant_def-hormone_signal"/>
</dbReference>
<evidence type="ECO:0000313" key="4">
    <source>
        <dbReference type="RefSeq" id="XP_071911972.1"/>
    </source>
</evidence>
<evidence type="ECO:0000259" key="2">
    <source>
        <dbReference type="Pfam" id="PF00407"/>
    </source>
</evidence>
<dbReference type="Proteomes" id="UP001652660">
    <property type="component" value="Chromosome 6e"/>
</dbReference>
<gene>
    <name evidence="4" type="primary">LOC140009678</name>
</gene>
<dbReference type="InterPro" id="IPR024949">
    <property type="entry name" value="Bet_v_I_allergen"/>
</dbReference>
<dbReference type="GeneID" id="140009678"/>
<dbReference type="PANTHER" id="PTHR31213:SF70">
    <property type="entry name" value="MAJOR ALLERGEN PRU AR 1-LIKE"/>
    <property type="match status" value="1"/>
</dbReference>
<organism evidence="3 4">
    <name type="scientific">Coffea arabica</name>
    <name type="common">Arabian coffee</name>
    <dbReference type="NCBI Taxonomy" id="13443"/>
    <lineage>
        <taxon>Eukaryota</taxon>
        <taxon>Viridiplantae</taxon>
        <taxon>Streptophyta</taxon>
        <taxon>Embryophyta</taxon>
        <taxon>Tracheophyta</taxon>
        <taxon>Spermatophyta</taxon>
        <taxon>Magnoliopsida</taxon>
        <taxon>eudicotyledons</taxon>
        <taxon>Gunneridae</taxon>
        <taxon>Pentapetalae</taxon>
        <taxon>asterids</taxon>
        <taxon>lamiids</taxon>
        <taxon>Gentianales</taxon>
        <taxon>Rubiaceae</taxon>
        <taxon>Ixoroideae</taxon>
        <taxon>Gardenieae complex</taxon>
        <taxon>Bertiereae - Coffeeae clade</taxon>
        <taxon>Coffeeae</taxon>
        <taxon>Coffea</taxon>
    </lineage>
</organism>
<keyword evidence="3" id="KW-1185">Reference proteome</keyword>
<dbReference type="RefSeq" id="XP_071911972.1">
    <property type="nucleotide sequence ID" value="XM_072055871.1"/>
</dbReference>
<feature type="domain" description="Bet v I/Major latex protein" evidence="2">
    <location>
        <begin position="6"/>
        <end position="134"/>
    </location>
</feature>
<comment type="similarity">
    <text evidence="1">Belongs to the BetVI family.</text>
</comment>
<protein>
    <submittedName>
        <fullName evidence="4">Major allergen Pru ar 1-like</fullName>
    </submittedName>
</protein>
<dbReference type="CDD" id="cd07816">
    <property type="entry name" value="Bet_v1-like"/>
    <property type="match status" value="1"/>
</dbReference>
<evidence type="ECO:0000256" key="1">
    <source>
        <dbReference type="ARBA" id="ARBA00009744"/>
    </source>
</evidence>
<name>A0ABM4UXG3_COFAR</name>
<dbReference type="InterPro" id="IPR000916">
    <property type="entry name" value="Bet_v_I/MLP"/>
</dbReference>
<evidence type="ECO:0000313" key="3">
    <source>
        <dbReference type="Proteomes" id="UP001652660"/>
    </source>
</evidence>
<reference evidence="4" key="1">
    <citation type="submission" date="2025-08" db="UniProtKB">
        <authorList>
            <consortium name="RefSeq"/>
        </authorList>
    </citation>
    <scope>IDENTIFICATION</scope>
    <source>
        <tissue evidence="4">Leaves</tissue>
    </source>
</reference>
<proteinExistence type="inferred from homology"/>
<accession>A0ABM4UXG3</accession>
<dbReference type="SUPFAM" id="SSF55961">
    <property type="entry name" value="Bet v1-like"/>
    <property type="match status" value="1"/>
</dbReference>
<dbReference type="Pfam" id="PF00407">
    <property type="entry name" value="Bet_v_1"/>
    <property type="match status" value="1"/>
</dbReference>
<dbReference type="PANTHER" id="PTHR31213">
    <property type="entry name" value="OS08G0374000 PROTEIN-RELATED"/>
    <property type="match status" value="1"/>
</dbReference>
<sequence length="161" mass="17599">MEAITYDHTSPIPPAKLFNIILDADKLIPRILPQAVKSVDILQGDGHQTGTIYAAQFGQGSPHNSVKIHVDEVDEENFIYKCTVIEGDALQDVIEKIAFESRFQCSADGGSIISINSTYYTKGDAEITEDVQEIIKSGKEIAAGILFEALDAYLSAYPNAY</sequence>
<dbReference type="Gene3D" id="3.30.530.20">
    <property type="match status" value="1"/>
</dbReference>
<dbReference type="InterPro" id="IPR023393">
    <property type="entry name" value="START-like_dom_sf"/>
</dbReference>
<dbReference type="PRINTS" id="PR00634">
    <property type="entry name" value="BETALLERGEN"/>
</dbReference>